<accession>C9LX43</accession>
<dbReference type="SUPFAM" id="SSF143100">
    <property type="entry name" value="TTHA1013/TTHA0281-like"/>
    <property type="match status" value="1"/>
</dbReference>
<dbReference type="KEGG" id="ssg:Selsp_0620"/>
<reference evidence="3 4" key="1">
    <citation type="submission" date="2009-09" db="EMBL/GenBank/DDBJ databases">
        <authorList>
            <person name="Weinstock G."/>
            <person name="Sodergren E."/>
            <person name="Clifton S."/>
            <person name="Fulton L."/>
            <person name="Fulton B."/>
            <person name="Courtney L."/>
            <person name="Fronick C."/>
            <person name="Harrison M."/>
            <person name="Strong C."/>
            <person name="Farmer C."/>
            <person name="Delahaunty K."/>
            <person name="Markovic C."/>
            <person name="Hall O."/>
            <person name="Minx P."/>
            <person name="Tomlinson C."/>
            <person name="Mitreva M."/>
            <person name="Nelson J."/>
            <person name="Hou S."/>
            <person name="Wollam A."/>
            <person name="Pepin K.H."/>
            <person name="Johnson M."/>
            <person name="Bhonagiri V."/>
            <person name="Nash W.E."/>
            <person name="Warren W."/>
            <person name="Chinwalla A."/>
            <person name="Mardis E.R."/>
            <person name="Wilson R.K."/>
        </authorList>
    </citation>
    <scope>NUCLEOTIDE SEQUENCE [LARGE SCALE GENOMIC DNA]</scope>
    <source>
        <strain evidence="3">ATCC 35185</strain>
        <strain evidence="4">ATCC 35185 / DSM 20758 / VPI D19B-28</strain>
    </source>
</reference>
<dbReference type="InterPro" id="IPR051404">
    <property type="entry name" value="TA_system_antitoxin"/>
</dbReference>
<gene>
    <name evidence="2" type="ordered locus">Selsp_0620</name>
    <name evidence="3" type="ORF">SELSPUOL_02045</name>
</gene>
<dbReference type="EMBL" id="CP002637">
    <property type="protein sequence ID" value="AEB99591.1"/>
    <property type="molecule type" value="Genomic_DNA"/>
</dbReference>
<evidence type="ECO:0000259" key="1">
    <source>
        <dbReference type="Pfam" id="PF15919"/>
    </source>
</evidence>
<dbReference type="Gene3D" id="3.30.160.250">
    <property type="match status" value="1"/>
</dbReference>
<protein>
    <submittedName>
        <fullName evidence="3">Toxin-antitoxin system, antitoxin component, HicB family</fullName>
    </submittedName>
</protein>
<evidence type="ECO:0000313" key="4">
    <source>
        <dbReference type="Proteomes" id="UP000003505"/>
    </source>
</evidence>
<feature type="domain" description="HicB-like antitoxin of toxin-antitoxin system" evidence="1">
    <location>
        <begin position="5"/>
        <end position="120"/>
    </location>
</feature>
<keyword evidence="5" id="KW-1185">Reference proteome</keyword>
<evidence type="ECO:0000313" key="5">
    <source>
        <dbReference type="Proteomes" id="UP000011124"/>
    </source>
</evidence>
<dbReference type="Proteomes" id="UP000011124">
    <property type="component" value="Chromosome"/>
</dbReference>
<dbReference type="InterPro" id="IPR035069">
    <property type="entry name" value="TTHA1013/TTHA0281-like"/>
</dbReference>
<dbReference type="PANTHER" id="PTHR34504">
    <property type="entry name" value="ANTITOXIN HICB"/>
    <property type="match status" value="1"/>
</dbReference>
<dbReference type="HOGENOM" id="CLU_114047_0_2_9"/>
<dbReference type="eggNOG" id="COG1598">
    <property type="taxonomic scope" value="Bacteria"/>
</dbReference>
<dbReference type="InterPro" id="IPR031807">
    <property type="entry name" value="HicB-like"/>
</dbReference>
<proteinExistence type="predicted"/>
<dbReference type="EMBL" id="ACKP02000048">
    <property type="protein sequence ID" value="EEX76520.1"/>
    <property type="molecule type" value="Genomic_DNA"/>
</dbReference>
<sequence>MKYVYPALFHPEDDGIFFISFPDLDGCFTQGSSIAEGMDMAADALNLMLWHMEEERMPIPEPSPLQKLNVEHGDFLTLIGADTLAYRKQHDTKAVRKNLSIPRWLDTLATERNINFSNILQNALMRELGISQS</sequence>
<dbReference type="OrthoDB" id="5419659at2"/>
<evidence type="ECO:0000313" key="3">
    <source>
        <dbReference type="EMBL" id="EEX76520.1"/>
    </source>
</evidence>
<dbReference type="PANTHER" id="PTHR34504:SF4">
    <property type="entry name" value="ANTITOXIN HICB"/>
    <property type="match status" value="1"/>
</dbReference>
<dbReference type="Proteomes" id="UP000003505">
    <property type="component" value="Unassembled WGS sequence"/>
</dbReference>
<dbReference type="AlphaFoldDB" id="C9LX43"/>
<dbReference type="STRING" id="546271.Selsp_0620"/>
<name>C9LX43_SELS3</name>
<dbReference type="Pfam" id="PF15919">
    <property type="entry name" value="HicB_lk_antitox"/>
    <property type="match status" value="1"/>
</dbReference>
<reference evidence="2 5" key="2">
    <citation type="submission" date="2011-04" db="EMBL/GenBank/DDBJ databases">
        <title>The complete genome of Selenomonas sputigena DSM 20758.</title>
        <authorList>
            <consortium name="US DOE Joint Genome Institute (JGI-PGF)"/>
            <person name="Lucas S."/>
            <person name="Copeland A."/>
            <person name="Lapidus A."/>
            <person name="Bruce D."/>
            <person name="Goodwin L."/>
            <person name="Pitluck S."/>
            <person name="Peters L."/>
            <person name="Kyrpides N."/>
            <person name="Mavromatis K."/>
            <person name="Ivanova N."/>
            <person name="Ovchinnikova G."/>
            <person name="Teshima H."/>
            <person name="Detter J.C."/>
            <person name="Tapia R."/>
            <person name="Han C."/>
            <person name="Land M."/>
            <person name="Hauser L."/>
            <person name="Markowitz V."/>
            <person name="Cheng J.-F."/>
            <person name="Hugenholtz P."/>
            <person name="Woyke T."/>
            <person name="Wu D."/>
            <person name="Gronow S."/>
            <person name="Wellnitz S."/>
            <person name="Schneider S."/>
            <person name="Klenk H.-P."/>
            <person name="Eisen J.A."/>
        </authorList>
    </citation>
    <scope>NUCLEOTIDE SEQUENCE [LARGE SCALE GENOMIC DNA]</scope>
    <source>
        <strain evidence="2">ATCC 35185</strain>
        <strain evidence="5">ATCC 35185 / DSM 20758 / VPI D19B-28</strain>
    </source>
</reference>
<organism evidence="3 4">
    <name type="scientific">Selenomonas sputigena (strain ATCC 35185 / DSM 20758 / CCUG 44933 / VPI D19B-28)</name>
    <dbReference type="NCBI Taxonomy" id="546271"/>
    <lineage>
        <taxon>Bacteria</taxon>
        <taxon>Bacillati</taxon>
        <taxon>Bacillota</taxon>
        <taxon>Negativicutes</taxon>
        <taxon>Selenomonadales</taxon>
        <taxon>Selenomonadaceae</taxon>
        <taxon>Selenomonas</taxon>
    </lineage>
</organism>
<evidence type="ECO:0000313" key="2">
    <source>
        <dbReference type="EMBL" id="AEB99591.1"/>
    </source>
</evidence>
<dbReference type="RefSeq" id="WP_006193370.1">
    <property type="nucleotide sequence ID" value="NC_015437.1"/>
</dbReference>